<evidence type="ECO:0000256" key="4">
    <source>
        <dbReference type="ARBA" id="ARBA00023098"/>
    </source>
</evidence>
<protein>
    <submittedName>
        <fullName evidence="8">Ancient ubiquitous protein 1</fullName>
    </submittedName>
</protein>
<dbReference type="PANTHER" id="PTHR23063:SF52">
    <property type="entry name" value="LYSOPHOSPHATIDYLCHOLINE ACYLTRANSFERASE"/>
    <property type="match status" value="1"/>
</dbReference>
<dbReference type="AlphaFoldDB" id="A0A5J4NRU7"/>
<keyword evidence="4" id="KW-0443">Lipid metabolism</keyword>
<keyword evidence="3" id="KW-1133">Transmembrane helix</keyword>
<evidence type="ECO:0000313" key="9">
    <source>
        <dbReference type="Proteomes" id="UP000324629"/>
    </source>
</evidence>
<dbReference type="CDD" id="cd14279">
    <property type="entry name" value="CUE"/>
    <property type="match status" value="1"/>
</dbReference>
<feature type="compositionally biased region" description="Basic and acidic residues" evidence="7">
    <location>
        <begin position="280"/>
        <end position="291"/>
    </location>
</feature>
<dbReference type="Proteomes" id="UP000324629">
    <property type="component" value="Unassembled WGS sequence"/>
</dbReference>
<evidence type="ECO:0000256" key="7">
    <source>
        <dbReference type="SAM" id="MobiDB-lite"/>
    </source>
</evidence>
<feature type="compositionally biased region" description="Low complexity" evidence="7">
    <location>
        <begin position="292"/>
        <end position="310"/>
    </location>
</feature>
<dbReference type="PROSITE" id="PS51257">
    <property type="entry name" value="PROKAR_LIPOPROTEIN"/>
    <property type="match status" value="1"/>
</dbReference>
<dbReference type="GO" id="GO:0016746">
    <property type="term" value="F:acyltransferase activity"/>
    <property type="evidence" value="ECO:0007669"/>
    <property type="project" value="UniProtKB-KW"/>
</dbReference>
<name>A0A5J4NRU7_9TREM</name>
<evidence type="ECO:0000256" key="3">
    <source>
        <dbReference type="ARBA" id="ARBA00022989"/>
    </source>
</evidence>
<evidence type="ECO:0000256" key="1">
    <source>
        <dbReference type="ARBA" id="ARBA00022679"/>
    </source>
</evidence>
<dbReference type="PANTHER" id="PTHR23063">
    <property type="entry name" value="PHOSPHOLIPID ACYLTRANSFERASE"/>
    <property type="match status" value="1"/>
</dbReference>
<gene>
    <name evidence="8" type="ORF">DEA37_0014533</name>
</gene>
<evidence type="ECO:0000313" key="8">
    <source>
        <dbReference type="EMBL" id="KAA3678169.1"/>
    </source>
</evidence>
<keyword evidence="9" id="KW-1185">Reference proteome</keyword>
<dbReference type="GO" id="GO:0006629">
    <property type="term" value="P:lipid metabolic process"/>
    <property type="evidence" value="ECO:0007669"/>
    <property type="project" value="UniProtKB-KW"/>
</dbReference>
<evidence type="ECO:0000256" key="5">
    <source>
        <dbReference type="ARBA" id="ARBA00023136"/>
    </source>
</evidence>
<keyword evidence="6" id="KW-0012">Acyltransferase</keyword>
<proteinExistence type="predicted"/>
<organism evidence="8 9">
    <name type="scientific">Paragonimus westermani</name>
    <dbReference type="NCBI Taxonomy" id="34504"/>
    <lineage>
        <taxon>Eukaryota</taxon>
        <taxon>Metazoa</taxon>
        <taxon>Spiralia</taxon>
        <taxon>Lophotrochozoa</taxon>
        <taxon>Platyhelminthes</taxon>
        <taxon>Trematoda</taxon>
        <taxon>Digenea</taxon>
        <taxon>Plagiorchiida</taxon>
        <taxon>Troglotremata</taxon>
        <taxon>Troglotrematidae</taxon>
        <taxon>Paragonimus</taxon>
    </lineage>
</organism>
<dbReference type="EMBL" id="QNGE01001199">
    <property type="protein sequence ID" value="KAA3678169.1"/>
    <property type="molecule type" value="Genomic_DNA"/>
</dbReference>
<comment type="caution">
    <text evidence="8">The sequence shown here is derived from an EMBL/GenBank/DDBJ whole genome shotgun (WGS) entry which is preliminary data.</text>
</comment>
<reference evidence="8 9" key="1">
    <citation type="journal article" date="2019" name="Gigascience">
        <title>Whole-genome sequence of the oriental lung fluke Paragonimus westermani.</title>
        <authorList>
            <person name="Oey H."/>
            <person name="Zakrzewski M."/>
            <person name="Narain K."/>
            <person name="Devi K.R."/>
            <person name="Agatsuma T."/>
            <person name="Nawaratna S."/>
            <person name="Gobert G.N."/>
            <person name="Jones M.K."/>
            <person name="Ragan M.A."/>
            <person name="McManus D.P."/>
            <person name="Krause L."/>
        </authorList>
    </citation>
    <scope>NUCLEOTIDE SEQUENCE [LARGE SCALE GENOMIC DNA]</scope>
    <source>
        <strain evidence="8 9">IND2009</strain>
    </source>
</reference>
<accession>A0A5J4NRU7</accession>
<evidence type="ECO:0000256" key="2">
    <source>
        <dbReference type="ARBA" id="ARBA00022692"/>
    </source>
</evidence>
<keyword evidence="1" id="KW-0808">Transferase</keyword>
<keyword evidence="5" id="KW-0472">Membrane</keyword>
<feature type="region of interest" description="Disordered" evidence="7">
    <location>
        <begin position="276"/>
        <end position="310"/>
    </location>
</feature>
<keyword evidence="2" id="KW-0812">Transmembrane</keyword>
<evidence type="ECO:0000256" key="6">
    <source>
        <dbReference type="ARBA" id="ARBA00023315"/>
    </source>
</evidence>
<sequence>MRAVIFPHALLASSLLSSCGAVKRFVLRVMCLVLGWMVWIKHERKSPRDRKYLPIVSNHVTLFDHLMICLLQECITQMICVLYDITNNLLYSAWHRYYNVAVLLTPMGMYKVRGDSKLLGHTNTSSIGTQHLWTLKTTQSPNSLVKRCKVGGSPLSNRSNFIFLTEGTKPVLLFPERSPTNSTDHLLMFDPTVFESVEKVQPLALKVYRPFPIKLVEYPLIWYQELLWHFFVPFTLYQFEYLDPMSRLPDESSADFADRVRAEIARALNVLRSDITSDQLDNRPQRGHESESSTISQSSGASTVLSSPRSSISTVRSSSISSAQTVLSSADGLRFQNSLTESPPTRRSQLGSIASTNRPEAFDHLVPVVRNVLHHASVNKIRKALVAADGDVDAAIDALVTVSDDFPSSQEVEAENNLTPVSRLNMAAETFHTNSKARQTSLDERRQKLLAHAREIFLATSADHG</sequence>